<evidence type="ECO:0000256" key="1">
    <source>
        <dbReference type="SAM" id="MobiDB-lite"/>
    </source>
</evidence>
<evidence type="ECO:0000313" key="2">
    <source>
        <dbReference type="EMBL" id="KKN36991.1"/>
    </source>
</evidence>
<dbReference type="AlphaFoldDB" id="A0A0F9SJ70"/>
<accession>A0A0F9SJ70</accession>
<organism evidence="2">
    <name type="scientific">marine sediment metagenome</name>
    <dbReference type="NCBI Taxonomy" id="412755"/>
    <lineage>
        <taxon>unclassified sequences</taxon>
        <taxon>metagenomes</taxon>
        <taxon>ecological metagenomes</taxon>
    </lineage>
</organism>
<feature type="region of interest" description="Disordered" evidence="1">
    <location>
        <begin position="1"/>
        <end position="25"/>
    </location>
</feature>
<gene>
    <name evidence="2" type="ORF">LCGC14_0768020</name>
</gene>
<reference evidence="2" key="1">
    <citation type="journal article" date="2015" name="Nature">
        <title>Complex archaea that bridge the gap between prokaryotes and eukaryotes.</title>
        <authorList>
            <person name="Spang A."/>
            <person name="Saw J.H."/>
            <person name="Jorgensen S.L."/>
            <person name="Zaremba-Niedzwiedzka K."/>
            <person name="Martijn J."/>
            <person name="Lind A.E."/>
            <person name="van Eijk R."/>
            <person name="Schleper C."/>
            <person name="Guy L."/>
            <person name="Ettema T.J."/>
        </authorList>
    </citation>
    <scope>NUCLEOTIDE SEQUENCE</scope>
</reference>
<protein>
    <submittedName>
        <fullName evidence="2">Uncharacterized protein</fullName>
    </submittedName>
</protein>
<dbReference type="EMBL" id="LAZR01001928">
    <property type="protein sequence ID" value="KKN36991.1"/>
    <property type="molecule type" value="Genomic_DNA"/>
</dbReference>
<proteinExistence type="predicted"/>
<sequence length="72" mass="7137">MQDVPLATPGVPTGQTTKGTPISPGSIVGPSFQLALLAAAQGNDQEAGDYLRQIAAAMKAMVRPGAMDAGAG</sequence>
<name>A0A0F9SJ70_9ZZZZ</name>
<comment type="caution">
    <text evidence="2">The sequence shown here is derived from an EMBL/GenBank/DDBJ whole genome shotgun (WGS) entry which is preliminary data.</text>
</comment>